<keyword evidence="4" id="KW-1185">Reference proteome</keyword>
<dbReference type="Pfam" id="PF00929">
    <property type="entry name" value="RNase_T"/>
    <property type="match status" value="1"/>
</dbReference>
<dbReference type="GO" id="GO:0045004">
    <property type="term" value="P:DNA replication proofreading"/>
    <property type="evidence" value="ECO:0007669"/>
    <property type="project" value="TreeGrafter"/>
</dbReference>
<gene>
    <name evidence="3" type="ORF">H8S62_03680</name>
</gene>
<dbReference type="GO" id="GO:0003677">
    <property type="term" value="F:DNA binding"/>
    <property type="evidence" value="ECO:0007669"/>
    <property type="project" value="InterPro"/>
</dbReference>
<dbReference type="Pfam" id="PF00533">
    <property type="entry name" value="BRCT"/>
    <property type="match status" value="1"/>
</dbReference>
<name>A0A8J6JKY8_9FIRM</name>
<dbReference type="PROSITE" id="PS50172">
    <property type="entry name" value="BRCT"/>
    <property type="match status" value="1"/>
</dbReference>
<dbReference type="GO" id="GO:0008408">
    <property type="term" value="F:3'-5' exonuclease activity"/>
    <property type="evidence" value="ECO:0007669"/>
    <property type="project" value="TreeGrafter"/>
</dbReference>
<comment type="caution">
    <text evidence="3">The sequence shown here is derived from an EMBL/GenBank/DDBJ whole genome shotgun (WGS) entry which is preliminary data.</text>
</comment>
<accession>A0A8J6JKY8</accession>
<dbReference type="PANTHER" id="PTHR30231:SF41">
    <property type="entry name" value="DNA POLYMERASE III SUBUNIT EPSILON"/>
    <property type="match status" value="1"/>
</dbReference>
<organism evidence="3 4">
    <name type="scientific">Lawsonibacter faecis</name>
    <dbReference type="NCBI Taxonomy" id="2763052"/>
    <lineage>
        <taxon>Bacteria</taxon>
        <taxon>Bacillati</taxon>
        <taxon>Bacillota</taxon>
        <taxon>Clostridia</taxon>
        <taxon>Eubacteriales</taxon>
        <taxon>Oscillospiraceae</taxon>
        <taxon>Lawsonibacter</taxon>
    </lineage>
</organism>
<dbReference type="Gene3D" id="3.30.420.10">
    <property type="entry name" value="Ribonuclease H-like superfamily/Ribonuclease H"/>
    <property type="match status" value="1"/>
</dbReference>
<dbReference type="InterPro" id="IPR001357">
    <property type="entry name" value="BRCT_dom"/>
</dbReference>
<keyword evidence="1" id="KW-0378">Hydrolase</keyword>
<dbReference type="Gene3D" id="3.40.50.10190">
    <property type="entry name" value="BRCT domain"/>
    <property type="match status" value="1"/>
</dbReference>
<feature type="domain" description="BRCT" evidence="2">
    <location>
        <begin position="223"/>
        <end position="322"/>
    </location>
</feature>
<dbReference type="GO" id="GO:0003887">
    <property type="term" value="F:DNA-directed DNA polymerase activity"/>
    <property type="evidence" value="ECO:0007669"/>
    <property type="project" value="InterPro"/>
</dbReference>
<dbReference type="Proteomes" id="UP000607645">
    <property type="component" value="Unassembled WGS sequence"/>
</dbReference>
<dbReference type="FunFam" id="3.30.420.10:FF:000045">
    <property type="entry name" value="3'-5' exonuclease DinG"/>
    <property type="match status" value="1"/>
</dbReference>
<evidence type="ECO:0000313" key="3">
    <source>
        <dbReference type="EMBL" id="MBC5736110.1"/>
    </source>
</evidence>
<proteinExistence type="predicted"/>
<dbReference type="InterPro" id="IPR013520">
    <property type="entry name" value="Ribonucl_H"/>
</dbReference>
<dbReference type="SUPFAM" id="SSF53098">
    <property type="entry name" value="Ribonuclease H-like"/>
    <property type="match status" value="1"/>
</dbReference>
<dbReference type="SUPFAM" id="SSF52113">
    <property type="entry name" value="BRCT domain"/>
    <property type="match status" value="1"/>
</dbReference>
<dbReference type="InterPro" id="IPR036397">
    <property type="entry name" value="RNaseH_sf"/>
</dbReference>
<dbReference type="InterPro" id="IPR036420">
    <property type="entry name" value="BRCT_dom_sf"/>
</dbReference>
<dbReference type="CDD" id="cd06127">
    <property type="entry name" value="DEDDh"/>
    <property type="match status" value="1"/>
</dbReference>
<dbReference type="CDD" id="cd17748">
    <property type="entry name" value="BRCT_DNA_ligase_like"/>
    <property type="match status" value="1"/>
</dbReference>
<sequence>MAGIYICFGNDYANPNRPFKGTSMIELLNTYTVVDIETTGLDSHFDEIIEIAAIQVSNGQEINRFNSLVKPNQEISTFISELTGITNEMVENSPGIDVVLPQFLSFIGTSVLVAHNANFDVNFIYDFTRLLDLPPLKNDFIDTLRLSRRIFPNWDNHKLQTLVNNLNISDTVEHRALSDCVNTHLCFESMKGYISANNLSLDTLWEHYGTMSKRIHAQTDQFDLDSPVYGRVFAFTGTLEKMPRKDAMQLVVNAGGICGDGVTQKTNFLVLGNNDYCKAIKGGKSSKQKKAEKLQIDGYDITTISENVFYDMIGAENLMGGD</sequence>
<reference evidence="3" key="1">
    <citation type="submission" date="2020-08" db="EMBL/GenBank/DDBJ databases">
        <title>Genome public.</title>
        <authorList>
            <person name="Liu C."/>
            <person name="Sun Q."/>
        </authorList>
    </citation>
    <scope>NUCLEOTIDE SEQUENCE</scope>
    <source>
        <strain evidence="3">NSJ-52</strain>
    </source>
</reference>
<dbReference type="EMBL" id="JACOPQ010000002">
    <property type="protein sequence ID" value="MBC5736110.1"/>
    <property type="molecule type" value="Genomic_DNA"/>
</dbReference>
<dbReference type="GO" id="GO:0005829">
    <property type="term" value="C:cytosol"/>
    <property type="evidence" value="ECO:0007669"/>
    <property type="project" value="TreeGrafter"/>
</dbReference>
<keyword evidence="1" id="KW-0269">Exonuclease</keyword>
<dbReference type="AlphaFoldDB" id="A0A8J6JKY8"/>
<dbReference type="InterPro" id="IPR006054">
    <property type="entry name" value="DnaQ"/>
</dbReference>
<dbReference type="NCBIfam" id="TIGR00573">
    <property type="entry name" value="dnaq"/>
    <property type="match status" value="1"/>
</dbReference>
<dbReference type="InterPro" id="IPR012337">
    <property type="entry name" value="RNaseH-like_sf"/>
</dbReference>
<keyword evidence="1" id="KW-0540">Nuclease</keyword>
<dbReference type="RefSeq" id="WP_186918507.1">
    <property type="nucleotide sequence ID" value="NZ_JACOPQ010000002.1"/>
</dbReference>
<evidence type="ECO:0000259" key="2">
    <source>
        <dbReference type="PROSITE" id="PS50172"/>
    </source>
</evidence>
<protein>
    <submittedName>
        <fullName evidence="3">Ribonuclease H-like domain-containing protein</fullName>
    </submittedName>
</protein>
<dbReference type="PANTHER" id="PTHR30231">
    <property type="entry name" value="DNA POLYMERASE III SUBUNIT EPSILON"/>
    <property type="match status" value="1"/>
</dbReference>
<dbReference type="SMART" id="SM00479">
    <property type="entry name" value="EXOIII"/>
    <property type="match status" value="1"/>
</dbReference>
<evidence type="ECO:0000313" key="4">
    <source>
        <dbReference type="Proteomes" id="UP000607645"/>
    </source>
</evidence>
<evidence type="ECO:0000256" key="1">
    <source>
        <dbReference type="ARBA" id="ARBA00022839"/>
    </source>
</evidence>